<accession>R7QE99</accession>
<dbReference type="AlphaFoldDB" id="R7QE99"/>
<sequence>MSRTQPSIRLPRQHLPYHICSCGDNARIQLPSPGGVSPTLSPLVTHSILIDLSPATRCPLCIYMSCPSSSPAFLLPLSSSRFLLQPQLPISLSQHVYPTYQPCRLCRQHPFPLIYLRSPANLARSQPPCRRRGEDRQAFQKEDLTQAANGRHPRRAAIVFSSVRFYFPPVEMEVCIRHGTRSSRGETHPLSSPEALSAAATLRVYSRQLRPLSRTISSCIYHRAAKGTLFSF</sequence>
<evidence type="ECO:0000313" key="1">
    <source>
        <dbReference type="EMBL" id="CDF36399.1"/>
    </source>
</evidence>
<proteinExistence type="predicted"/>
<dbReference type="EMBL" id="HG001776">
    <property type="protein sequence ID" value="CDF36399.1"/>
    <property type="molecule type" value="Genomic_DNA"/>
</dbReference>
<protein>
    <submittedName>
        <fullName evidence="1">Uncharacterized protein</fullName>
    </submittedName>
</protein>
<name>R7QE99_CHOCR</name>
<keyword evidence="2" id="KW-1185">Reference proteome</keyword>
<reference evidence="2" key="1">
    <citation type="journal article" date="2013" name="Proc. Natl. Acad. Sci. U.S.A.">
        <title>Genome structure and metabolic features in the red seaweed Chondrus crispus shed light on evolution of the Archaeplastida.</title>
        <authorList>
            <person name="Collen J."/>
            <person name="Porcel B."/>
            <person name="Carre W."/>
            <person name="Ball S.G."/>
            <person name="Chaparro C."/>
            <person name="Tonon T."/>
            <person name="Barbeyron T."/>
            <person name="Michel G."/>
            <person name="Noel B."/>
            <person name="Valentin K."/>
            <person name="Elias M."/>
            <person name="Artiguenave F."/>
            <person name="Arun A."/>
            <person name="Aury J.M."/>
            <person name="Barbosa-Neto J.F."/>
            <person name="Bothwell J.H."/>
            <person name="Bouget F.Y."/>
            <person name="Brillet L."/>
            <person name="Cabello-Hurtado F."/>
            <person name="Capella-Gutierrez S."/>
            <person name="Charrier B."/>
            <person name="Cladiere L."/>
            <person name="Cock J.M."/>
            <person name="Coelho S.M."/>
            <person name="Colleoni C."/>
            <person name="Czjzek M."/>
            <person name="Da Silva C."/>
            <person name="Delage L."/>
            <person name="Denoeud F."/>
            <person name="Deschamps P."/>
            <person name="Dittami S.M."/>
            <person name="Gabaldon T."/>
            <person name="Gachon C.M."/>
            <person name="Groisillier A."/>
            <person name="Herve C."/>
            <person name="Jabbari K."/>
            <person name="Katinka M."/>
            <person name="Kloareg B."/>
            <person name="Kowalczyk N."/>
            <person name="Labadie K."/>
            <person name="Leblanc C."/>
            <person name="Lopez P.J."/>
            <person name="McLachlan D.H."/>
            <person name="Meslet-Cladiere L."/>
            <person name="Moustafa A."/>
            <person name="Nehr Z."/>
            <person name="Nyvall Collen P."/>
            <person name="Panaud O."/>
            <person name="Partensky F."/>
            <person name="Poulain J."/>
            <person name="Rensing S.A."/>
            <person name="Rousvoal S."/>
            <person name="Samson G."/>
            <person name="Symeonidi A."/>
            <person name="Weissenbach J."/>
            <person name="Zambounis A."/>
            <person name="Wincker P."/>
            <person name="Boyen C."/>
        </authorList>
    </citation>
    <scope>NUCLEOTIDE SEQUENCE [LARGE SCALE GENOMIC DNA]</scope>
    <source>
        <strain evidence="2">cv. Stackhouse</strain>
    </source>
</reference>
<dbReference type="Gramene" id="CDF36399">
    <property type="protein sequence ID" value="CDF36399"/>
    <property type="gene ID" value="CHC_T00004783001"/>
</dbReference>
<gene>
    <name evidence="1" type="ORF">CHC_T00004783001</name>
</gene>
<organism evidence="1 2">
    <name type="scientific">Chondrus crispus</name>
    <name type="common">Carrageen Irish moss</name>
    <name type="synonym">Polymorpha crispa</name>
    <dbReference type="NCBI Taxonomy" id="2769"/>
    <lineage>
        <taxon>Eukaryota</taxon>
        <taxon>Rhodophyta</taxon>
        <taxon>Florideophyceae</taxon>
        <taxon>Rhodymeniophycidae</taxon>
        <taxon>Gigartinales</taxon>
        <taxon>Gigartinaceae</taxon>
        <taxon>Chondrus</taxon>
    </lineage>
</organism>
<dbReference type="GeneID" id="17323935"/>
<dbReference type="Proteomes" id="UP000012073">
    <property type="component" value="Unassembled WGS sequence"/>
</dbReference>
<dbReference type="RefSeq" id="XP_005716218.1">
    <property type="nucleotide sequence ID" value="XM_005716161.1"/>
</dbReference>
<evidence type="ECO:0000313" key="2">
    <source>
        <dbReference type="Proteomes" id="UP000012073"/>
    </source>
</evidence>
<dbReference type="KEGG" id="ccp:CHC_T00004783001"/>